<evidence type="ECO:0000313" key="2">
    <source>
        <dbReference type="Proteomes" id="UP001548992"/>
    </source>
</evidence>
<dbReference type="Proteomes" id="UP001548992">
    <property type="component" value="Unassembled WGS sequence"/>
</dbReference>
<protein>
    <submittedName>
        <fullName evidence="1">DUF6201 family protein</fullName>
    </submittedName>
</protein>
<sequence length="125" mass="14591">MFCIFFIIHRTVFFLFFPPSIFYGKHNQKYEINSENKNYKVVIYKYIPVSLLSIYKVFDEMGCFFVVYDKCGREIYKTPLSYGVSANLLYDEMGFSTLNERELFFPTNEGIDSIMLPVVSSSCAA</sequence>
<comment type="caution">
    <text evidence="1">The sequence shown here is derived from an EMBL/GenBank/DDBJ whole genome shotgun (WGS) entry which is preliminary data.</text>
</comment>
<reference evidence="1 2" key="1">
    <citation type="submission" date="2024-07" db="EMBL/GenBank/DDBJ databases">
        <title>Isolation, whole-genome sequencing, and annotation of five antibiotic-resistant bacteria from environmental samples.</title>
        <authorList>
            <person name="Bedore T."/>
            <person name="Hudson A.O."/>
            <person name="Kumar G."/>
        </authorList>
    </citation>
    <scope>NUCLEOTIDE SEQUENCE [LARGE SCALE GENOMIC DNA]</scope>
    <source>
        <strain evidence="1 2">RIT844</strain>
    </source>
</reference>
<name>A0ABV2DWZ7_9GAMM</name>
<accession>A0ABV2DWZ7</accession>
<evidence type="ECO:0000313" key="1">
    <source>
        <dbReference type="EMBL" id="MET3075564.1"/>
    </source>
</evidence>
<keyword evidence="2" id="KW-1185">Reference proteome</keyword>
<proteinExistence type="predicted"/>
<dbReference type="EMBL" id="JBEWWF010000001">
    <property type="protein sequence ID" value="MET3075564.1"/>
    <property type="molecule type" value="Genomic_DNA"/>
</dbReference>
<organism evidence="1 2">
    <name type="scientific">Pantoea leporis</name>
    <dbReference type="NCBI Taxonomy" id="2933780"/>
    <lineage>
        <taxon>Bacteria</taxon>
        <taxon>Pseudomonadati</taxon>
        <taxon>Pseudomonadota</taxon>
        <taxon>Gammaproteobacteria</taxon>
        <taxon>Enterobacterales</taxon>
        <taxon>Erwiniaceae</taxon>
        <taxon>Pantoea</taxon>
    </lineage>
</organism>
<gene>
    <name evidence="1" type="ORF">ABXV16_07375</name>
</gene>